<feature type="region of interest" description="Disordered" evidence="8">
    <location>
        <begin position="375"/>
        <end position="396"/>
    </location>
</feature>
<dbReference type="InterPro" id="IPR039039">
    <property type="entry name" value="RAI1-like_fam"/>
</dbReference>
<dbReference type="GO" id="GO:0110155">
    <property type="term" value="P:NAD-cap decapping"/>
    <property type="evidence" value="ECO:0007669"/>
    <property type="project" value="TreeGrafter"/>
</dbReference>
<dbReference type="GO" id="GO:0005829">
    <property type="term" value="C:cytosol"/>
    <property type="evidence" value="ECO:0007669"/>
    <property type="project" value="TreeGrafter"/>
</dbReference>
<comment type="subcellular location">
    <subcellularLocation>
        <location evidence="7">Nucleus</location>
    </subcellularLocation>
</comment>
<keyword evidence="11" id="KW-1185">Reference proteome</keyword>
<evidence type="ECO:0000256" key="2">
    <source>
        <dbReference type="ARBA" id="ARBA00006562"/>
    </source>
</evidence>
<dbReference type="OrthoDB" id="5853397at2759"/>
<dbReference type="STRING" id="759272.G0SE00"/>
<dbReference type="Proteomes" id="UP000008066">
    <property type="component" value="Unassembled WGS sequence"/>
</dbReference>
<evidence type="ECO:0007829" key="12">
    <source>
        <dbReference type="PDB" id="9EXS"/>
    </source>
</evidence>
<dbReference type="PDB" id="9EXS">
    <property type="method" value="EM"/>
    <property type="resolution" value="3.28 A"/>
    <property type="chains" value="A=1-396"/>
</dbReference>
<dbReference type="EC" id="3.6.1.-" evidence="7"/>
<evidence type="ECO:0000256" key="7">
    <source>
        <dbReference type="RuleBase" id="RU367113"/>
    </source>
</evidence>
<dbReference type="SMR" id="G0SE00"/>
<dbReference type="GO" id="GO:0003723">
    <property type="term" value="F:RNA binding"/>
    <property type="evidence" value="ECO:0007669"/>
    <property type="project" value="UniProtKB-KW"/>
</dbReference>
<comment type="catalytic activity">
    <reaction evidence="3">
        <text>a 5'-end (N(7)-methyl 5'-triphosphoguanosine)-ribonucleoside-ribonucleotide in mRNA + H2O = a (N(7)-methyl 5'-triphosphoguanosine)-nucleoside + a 5'-end phospho-ribonucleoside in mRNA + H(+)</text>
        <dbReference type="Rhea" id="RHEA:66928"/>
        <dbReference type="Rhea" id="RHEA-COMP:15692"/>
        <dbReference type="Rhea" id="RHEA-COMP:17313"/>
        <dbReference type="ChEBI" id="CHEBI:15377"/>
        <dbReference type="ChEBI" id="CHEBI:15378"/>
        <dbReference type="ChEBI" id="CHEBI:138282"/>
        <dbReference type="ChEBI" id="CHEBI:172876"/>
        <dbReference type="ChEBI" id="CHEBI:172877"/>
    </reaction>
    <physiologicalReaction direction="left-to-right" evidence="3">
        <dbReference type="Rhea" id="RHEA:66929"/>
    </physiologicalReaction>
</comment>
<evidence type="ECO:0000256" key="8">
    <source>
        <dbReference type="SAM" id="MobiDB-lite"/>
    </source>
</evidence>
<feature type="compositionally biased region" description="Basic and acidic residues" evidence="8">
    <location>
        <begin position="375"/>
        <end position="388"/>
    </location>
</feature>
<dbReference type="eggNOG" id="KOG1982">
    <property type="taxonomic scope" value="Eukaryota"/>
</dbReference>
<dbReference type="EMBL" id="GL988046">
    <property type="protein sequence ID" value="EGS18177.1"/>
    <property type="molecule type" value="Genomic_DNA"/>
</dbReference>
<evidence type="ECO:0000313" key="11">
    <source>
        <dbReference type="Proteomes" id="UP000008066"/>
    </source>
</evidence>
<dbReference type="GO" id="GO:0000166">
    <property type="term" value="F:nucleotide binding"/>
    <property type="evidence" value="ECO:0007669"/>
    <property type="project" value="UniProtKB-KW"/>
</dbReference>
<dbReference type="Pfam" id="PF08652">
    <property type="entry name" value="RAI1"/>
    <property type="match status" value="1"/>
</dbReference>
<comment type="cofactor">
    <cofactor evidence="1 7">
        <name>a divalent metal cation</name>
        <dbReference type="ChEBI" id="CHEBI:60240"/>
    </cofactor>
</comment>
<comment type="function">
    <text evidence="5">Decapping enzyme for NAD-capped RNAs: specifically hydrolyzes the nicotinamide adenine dinucleotide (NAD) cap from a subset of RNAs by removing the entire NAD moiety from the 5'-end of an NAD-capped RNA. The NAD-cap is present at the 5'-end of some RNAs and snoRNAs. In contrast to the canonical 5'-end N7 methylguanosine (m7G) cap, the NAD cap promotes mRNA decay. Also acts as a non-canonical decapping enzyme that removes the entire cap structure of m7G capped or incompletely capped RNAs. Has decapping activity toward incomplete 5'-end m7G cap mRNAs such as unmethylated 5'-end-capped RNA (cap0), while it has no activity toward 2'-O-ribose methylated m7G cap (cap1). Also possesses RNA 5'-pyrophosphohydrolase activity by hydrolyzing the 5'-end triphosphate to release pyrophosphates. Stimulates exoribonuclease activity of Rat1, allowing it to degrade RNAs with stable secondary structure more effectively.</text>
</comment>
<feature type="domain" description="RAI1-like" evidence="9">
    <location>
        <begin position="21"/>
        <end position="359"/>
    </location>
</feature>
<dbReference type="GeneID" id="18260230"/>
<organism evidence="11">
    <name type="scientific">Chaetomium thermophilum (strain DSM 1495 / CBS 144.50 / IMI 039719)</name>
    <name type="common">Thermochaetoides thermophila</name>
    <dbReference type="NCBI Taxonomy" id="759272"/>
    <lineage>
        <taxon>Eukaryota</taxon>
        <taxon>Fungi</taxon>
        <taxon>Dikarya</taxon>
        <taxon>Ascomycota</taxon>
        <taxon>Pezizomycotina</taxon>
        <taxon>Sordariomycetes</taxon>
        <taxon>Sordariomycetidae</taxon>
        <taxon>Sordariales</taxon>
        <taxon>Chaetomiaceae</taxon>
        <taxon>Thermochaetoides</taxon>
    </lineage>
</organism>
<dbReference type="GO" id="GO:0004518">
    <property type="term" value="F:nuclease activity"/>
    <property type="evidence" value="ECO:0007669"/>
    <property type="project" value="UniProtKB-KW"/>
</dbReference>
<evidence type="ECO:0000313" key="10">
    <source>
        <dbReference type="EMBL" id="EGS18177.1"/>
    </source>
</evidence>
<feature type="binding site" evidence="12">
    <location>
        <position position="166"/>
    </location>
    <ligand>
        <name>Mg(2+)</name>
        <dbReference type="ChEBI" id="CHEBI:18420"/>
    </ligand>
</feature>
<gene>
    <name evidence="10" type="ORF">CTHT_0061920</name>
</gene>
<proteinExistence type="evidence at protein level"/>
<keyword evidence="7" id="KW-0694">RNA-binding</keyword>
<reference evidence="10 11" key="1">
    <citation type="journal article" date="2011" name="Cell">
        <title>Insight into structure and assembly of the nuclear pore complex by utilizing the genome of a eukaryotic thermophile.</title>
        <authorList>
            <person name="Amlacher S."/>
            <person name="Sarges P."/>
            <person name="Flemming D."/>
            <person name="van Noort V."/>
            <person name="Kunze R."/>
            <person name="Devos D.P."/>
            <person name="Arumugam M."/>
            <person name="Bork P."/>
            <person name="Hurt E."/>
        </authorList>
    </citation>
    <scope>NUCLEOTIDE SEQUENCE [LARGE SCALE GENOMIC DNA]</scope>
    <source>
        <strain evidence="11">DSM 1495 / CBS 144.50 / IMI 039719</strain>
    </source>
</reference>
<evidence type="ECO:0000256" key="6">
    <source>
        <dbReference type="ARBA" id="ARBA00048124"/>
    </source>
</evidence>
<keyword evidence="7" id="KW-0539">Nucleus</keyword>
<keyword evidence="7" id="KW-0547">Nucleotide-binding</keyword>
<evidence type="ECO:0000259" key="9">
    <source>
        <dbReference type="Pfam" id="PF08652"/>
    </source>
</evidence>
<dbReference type="GO" id="GO:0000956">
    <property type="term" value="P:nuclear-transcribed mRNA catabolic process"/>
    <property type="evidence" value="ECO:0007669"/>
    <property type="project" value="TreeGrafter"/>
</dbReference>
<dbReference type="OMA" id="VVTWRGH"/>
<dbReference type="AlphaFoldDB" id="G0SE00"/>
<dbReference type="GO" id="GO:0046872">
    <property type="term" value="F:metal ion binding"/>
    <property type="evidence" value="ECO:0007669"/>
    <property type="project" value="UniProtKB-KW"/>
</dbReference>
<comment type="catalytic activity">
    <reaction evidence="4">
        <text>a 5'-end triphospho-ribonucleoside in mRNA + H2O = a 5'-end phospho-ribonucleoside in mRNA + diphosphate + H(+)</text>
        <dbReference type="Rhea" id="RHEA:78683"/>
        <dbReference type="Rhea" id="RHEA-COMP:15692"/>
        <dbReference type="Rhea" id="RHEA-COMP:17164"/>
        <dbReference type="ChEBI" id="CHEBI:15377"/>
        <dbReference type="ChEBI" id="CHEBI:15378"/>
        <dbReference type="ChEBI" id="CHEBI:33019"/>
        <dbReference type="ChEBI" id="CHEBI:138282"/>
        <dbReference type="ChEBI" id="CHEBI:167618"/>
    </reaction>
    <physiologicalReaction direction="left-to-right" evidence="4">
        <dbReference type="Rhea" id="RHEA:78684"/>
    </physiologicalReaction>
</comment>
<dbReference type="HOGENOM" id="CLU_024877_4_1_1"/>
<evidence type="ECO:0000256" key="3">
    <source>
        <dbReference type="ARBA" id="ARBA00044676"/>
    </source>
</evidence>
<feature type="binding site" evidence="12">
    <location>
        <position position="217"/>
    </location>
    <ligand>
        <name>Mg(2+)</name>
        <dbReference type="ChEBI" id="CHEBI:18420"/>
    </ligand>
</feature>
<dbReference type="PANTHER" id="PTHR12395:SF9">
    <property type="entry name" value="DECAPPING AND EXORIBONUCLEASE PROTEIN"/>
    <property type="match status" value="1"/>
</dbReference>
<comment type="catalytic activity">
    <reaction evidence="6">
        <text>a 5'-end NAD(+)-phospho-ribonucleoside in mRNA + H2O = a 5'-end phospho-ribonucleoside in mRNA + NAD(+) + H(+)</text>
        <dbReference type="Rhea" id="RHEA:60880"/>
        <dbReference type="Rhea" id="RHEA-COMP:15692"/>
        <dbReference type="Rhea" id="RHEA-COMP:15698"/>
        <dbReference type="ChEBI" id="CHEBI:15377"/>
        <dbReference type="ChEBI" id="CHEBI:15378"/>
        <dbReference type="ChEBI" id="CHEBI:57540"/>
        <dbReference type="ChEBI" id="CHEBI:138282"/>
        <dbReference type="ChEBI" id="CHEBI:144029"/>
    </reaction>
    <physiologicalReaction direction="left-to-right" evidence="6">
        <dbReference type="Rhea" id="RHEA:60881"/>
    </physiologicalReaction>
</comment>
<keyword evidence="7 12" id="KW-0479">Metal-binding</keyword>
<dbReference type="EMDB" id="EMD-50048"/>
<protein>
    <recommendedName>
        <fullName evidence="7">Decapping nuclease</fullName>
        <ecNumber evidence="7">3.6.1.-</ecNumber>
    </recommendedName>
</protein>
<evidence type="ECO:0000256" key="4">
    <source>
        <dbReference type="ARBA" id="ARBA00044692"/>
    </source>
</evidence>
<feature type="binding site" evidence="12">
    <location>
        <position position="236"/>
    </location>
    <ligand>
        <name>Mg(2+)</name>
        <dbReference type="ChEBI" id="CHEBI:18420"/>
    </ligand>
</feature>
<keyword evidence="12" id="KW-0002">3D-structure</keyword>
<accession>G0SE00</accession>
<evidence type="ECO:0000256" key="5">
    <source>
        <dbReference type="ARBA" id="ARBA00046211"/>
    </source>
</evidence>
<dbReference type="PANTHER" id="PTHR12395">
    <property type="entry name" value="DOM-3 RELATED"/>
    <property type="match status" value="1"/>
</dbReference>
<sequence length="396" mass="46106">MPIEFTIQPPDHYAGVNEPVKRPREFTCFSYDRERRFHLGDRSLKWFYPAYIPSDLSRGYQNWQRHDDSIDEHLDGLLAAIADYEKQTGKPIDAHVTTWRGMMTKIMATPYDQEEWEMNATFYRGCIFIEENHAFARRKKMMESSRPARSDGISPNLMQYWGYKFETLSTIPRPWGEVSRDEIESRDDEIVNNMEQYCSVVRTGFGNTIVCLGGEVDAIWDAKPETPGEPINWVELKTSRMITNTGIQTAFDQKLLKYWIQSFLLGVPRIIVGFRDQDGILRSMEEYETLNIPYEVRRRGLAKWDGNVCIRFAALFLQWLRLNITEEGVWRIRRPFRGSRIELTKIEQVGHGAIITEEFMNWRIKLDLQKAKQQALEEGKQDQGEEGQKAAAPAAA</sequence>
<keyword evidence="7" id="KW-0540">Nuclease</keyword>
<dbReference type="InterPro" id="IPR013961">
    <property type="entry name" value="RAI1"/>
</dbReference>
<dbReference type="KEGG" id="cthr:CTHT_0061920"/>
<reference evidence="12" key="2">
    <citation type="journal article" date="2025" name="Structure">
        <title>Assembly of the Xrn2/Rat1-Rai1-Rtt103 termination complexes in mesophilic and thermophilic organisms.</title>
        <authorList>
            <person name="Dikunova A."/>
            <person name="Noskova N."/>
            <person name="Overbeck J.H."/>
            <person name="Polak M."/>
            <person name="Stelzig D."/>
            <person name="Zapletal D."/>
            <person name="Kubicek K."/>
            <person name="Novacek J."/>
            <person name="Sprangers R."/>
            <person name="Stefl R."/>
        </authorList>
    </citation>
    <scope>STRUCTURE BY ELECTRON MICROSCOPY (3.28 ANGSTROMS) IN COMPLEX WITH MG(2+)</scope>
</reference>
<dbReference type="RefSeq" id="XP_006696508.1">
    <property type="nucleotide sequence ID" value="XM_006696445.1"/>
</dbReference>
<comment type="similarity">
    <text evidence="2 7">Belongs to the DXO/Dom3Z family.</text>
</comment>
<dbReference type="GO" id="GO:0005634">
    <property type="term" value="C:nucleus"/>
    <property type="evidence" value="ECO:0007669"/>
    <property type="project" value="UniProtKB-SubCell"/>
</dbReference>
<name>G0SE00_CHATD</name>
<feature type="binding site" evidence="12">
    <location>
        <position position="235"/>
    </location>
    <ligand>
        <name>Mg(2+)</name>
        <dbReference type="ChEBI" id="CHEBI:18420"/>
    </ligand>
</feature>
<dbReference type="GO" id="GO:0034353">
    <property type="term" value="F:mRNA 5'-diphosphatase activity"/>
    <property type="evidence" value="ECO:0007669"/>
    <property type="project" value="TreeGrafter"/>
</dbReference>
<keyword evidence="7" id="KW-0378">Hydrolase</keyword>
<evidence type="ECO:0000256" key="1">
    <source>
        <dbReference type="ARBA" id="ARBA00001968"/>
    </source>
</evidence>